<evidence type="ECO:0000313" key="2">
    <source>
        <dbReference type="Proteomes" id="UP001055879"/>
    </source>
</evidence>
<sequence length="99" mass="12205">MWPRRYYFEPLSPIRRTEQQKLWWRTLAIQHPFRVHFSNYRNATKSLLLTCDSPHSLCHHLLILRMPPSSHRPRVSSSLYHQYILDYILLHRQCFYPRT</sequence>
<proteinExistence type="predicted"/>
<reference evidence="2" key="1">
    <citation type="journal article" date="2022" name="Mol. Ecol. Resour.">
        <title>The genomes of chicory, endive, great burdock and yacon provide insights into Asteraceae palaeo-polyploidization history and plant inulin production.</title>
        <authorList>
            <person name="Fan W."/>
            <person name="Wang S."/>
            <person name="Wang H."/>
            <person name="Wang A."/>
            <person name="Jiang F."/>
            <person name="Liu H."/>
            <person name="Zhao H."/>
            <person name="Xu D."/>
            <person name="Zhang Y."/>
        </authorList>
    </citation>
    <scope>NUCLEOTIDE SEQUENCE [LARGE SCALE GENOMIC DNA]</scope>
    <source>
        <strain evidence="2">cv. Niubang</strain>
    </source>
</reference>
<accession>A0ACB8Y2H5</accession>
<evidence type="ECO:0000313" key="1">
    <source>
        <dbReference type="EMBL" id="KAI3678009.1"/>
    </source>
</evidence>
<dbReference type="EMBL" id="CM042060">
    <property type="protein sequence ID" value="KAI3678009.1"/>
    <property type="molecule type" value="Genomic_DNA"/>
</dbReference>
<protein>
    <submittedName>
        <fullName evidence="1">Uncharacterized protein</fullName>
    </submittedName>
</protein>
<keyword evidence="2" id="KW-1185">Reference proteome</keyword>
<organism evidence="1 2">
    <name type="scientific">Arctium lappa</name>
    <name type="common">Greater burdock</name>
    <name type="synonym">Lappa major</name>
    <dbReference type="NCBI Taxonomy" id="4217"/>
    <lineage>
        <taxon>Eukaryota</taxon>
        <taxon>Viridiplantae</taxon>
        <taxon>Streptophyta</taxon>
        <taxon>Embryophyta</taxon>
        <taxon>Tracheophyta</taxon>
        <taxon>Spermatophyta</taxon>
        <taxon>Magnoliopsida</taxon>
        <taxon>eudicotyledons</taxon>
        <taxon>Gunneridae</taxon>
        <taxon>Pentapetalae</taxon>
        <taxon>asterids</taxon>
        <taxon>campanulids</taxon>
        <taxon>Asterales</taxon>
        <taxon>Asteraceae</taxon>
        <taxon>Carduoideae</taxon>
        <taxon>Cardueae</taxon>
        <taxon>Arctiinae</taxon>
        <taxon>Arctium</taxon>
    </lineage>
</organism>
<comment type="caution">
    <text evidence="1">The sequence shown here is derived from an EMBL/GenBank/DDBJ whole genome shotgun (WGS) entry which is preliminary data.</text>
</comment>
<gene>
    <name evidence="1" type="ORF">L6452_37287</name>
</gene>
<name>A0ACB8Y2H5_ARCLA</name>
<dbReference type="Proteomes" id="UP001055879">
    <property type="component" value="Linkage Group LG14"/>
</dbReference>
<reference evidence="1 2" key="2">
    <citation type="journal article" date="2022" name="Mol. Ecol. Resour.">
        <title>The genomes of chicory, endive, great burdock and yacon provide insights into Asteraceae paleo-polyploidization history and plant inulin production.</title>
        <authorList>
            <person name="Fan W."/>
            <person name="Wang S."/>
            <person name="Wang H."/>
            <person name="Wang A."/>
            <person name="Jiang F."/>
            <person name="Liu H."/>
            <person name="Zhao H."/>
            <person name="Xu D."/>
            <person name="Zhang Y."/>
        </authorList>
    </citation>
    <scope>NUCLEOTIDE SEQUENCE [LARGE SCALE GENOMIC DNA]</scope>
    <source>
        <strain evidence="2">cv. Niubang</strain>
    </source>
</reference>